<name>A0A8C1RRC5_CYPCA</name>
<dbReference type="Pfam" id="PF13613">
    <property type="entry name" value="HTH_Tnp_4"/>
    <property type="match status" value="1"/>
</dbReference>
<evidence type="ECO:0000313" key="9">
    <source>
        <dbReference type="Ensembl" id="ENSCCRP00010118890.1"/>
    </source>
</evidence>
<keyword evidence="4" id="KW-0862">Zinc</keyword>
<dbReference type="InterPro" id="IPR027806">
    <property type="entry name" value="HARBI1_dom"/>
</dbReference>
<dbReference type="Ensembl" id="ENSCCRT00010132071.1">
    <property type="protein sequence ID" value="ENSCCRP00010118890.1"/>
    <property type="gene ID" value="ENSCCRG00010052041.1"/>
</dbReference>
<dbReference type="AlphaFoldDB" id="A0A8C1RRC5"/>
<evidence type="ECO:0000256" key="4">
    <source>
        <dbReference type="ARBA" id="ARBA00022833"/>
    </source>
</evidence>
<organism evidence="9 10">
    <name type="scientific">Cyprinus carpio</name>
    <name type="common">Common carp</name>
    <dbReference type="NCBI Taxonomy" id="7962"/>
    <lineage>
        <taxon>Eukaryota</taxon>
        <taxon>Metazoa</taxon>
        <taxon>Chordata</taxon>
        <taxon>Craniata</taxon>
        <taxon>Vertebrata</taxon>
        <taxon>Euteleostomi</taxon>
        <taxon>Actinopterygii</taxon>
        <taxon>Neopterygii</taxon>
        <taxon>Teleostei</taxon>
        <taxon>Ostariophysi</taxon>
        <taxon>Cypriniformes</taxon>
        <taxon>Cyprinidae</taxon>
        <taxon>Cyprininae</taxon>
        <taxon>Cyprinus</taxon>
    </lineage>
</organism>
<evidence type="ECO:0000313" key="10">
    <source>
        <dbReference type="Proteomes" id="UP000694427"/>
    </source>
</evidence>
<evidence type="ECO:0000256" key="2">
    <source>
        <dbReference type="ARBA" id="ARBA00022723"/>
    </source>
</evidence>
<evidence type="ECO:0000256" key="5">
    <source>
        <dbReference type="ARBA" id="ARBA00023125"/>
    </source>
</evidence>
<reference evidence="9" key="1">
    <citation type="submission" date="2025-08" db="UniProtKB">
        <authorList>
            <consortium name="Ensembl"/>
        </authorList>
    </citation>
    <scope>IDENTIFICATION</scope>
</reference>
<dbReference type="PROSITE" id="PS50950">
    <property type="entry name" value="ZF_THAP"/>
    <property type="match status" value="1"/>
</dbReference>
<evidence type="ECO:0000256" key="6">
    <source>
        <dbReference type="PROSITE-ProRule" id="PRU00309"/>
    </source>
</evidence>
<dbReference type="SMART" id="SM00980">
    <property type="entry name" value="THAP"/>
    <property type="match status" value="1"/>
</dbReference>
<keyword evidence="2" id="KW-0479">Metal-binding</keyword>
<feature type="region of interest" description="Disordered" evidence="7">
    <location>
        <begin position="91"/>
        <end position="119"/>
    </location>
</feature>
<dbReference type="GO" id="GO:0008270">
    <property type="term" value="F:zinc ion binding"/>
    <property type="evidence" value="ECO:0007669"/>
    <property type="project" value="UniProtKB-KW"/>
</dbReference>
<dbReference type="InterPro" id="IPR006612">
    <property type="entry name" value="THAP_Znf"/>
</dbReference>
<dbReference type="Pfam" id="PF05485">
    <property type="entry name" value="THAP"/>
    <property type="match status" value="1"/>
</dbReference>
<comment type="cofactor">
    <cofactor evidence="1">
        <name>a divalent metal cation</name>
        <dbReference type="ChEBI" id="CHEBI:60240"/>
    </cofactor>
</comment>
<evidence type="ECO:0000256" key="1">
    <source>
        <dbReference type="ARBA" id="ARBA00001968"/>
    </source>
</evidence>
<dbReference type="SUPFAM" id="SSF57716">
    <property type="entry name" value="Glucocorticoid receptor-like (DNA-binding domain)"/>
    <property type="match status" value="1"/>
</dbReference>
<evidence type="ECO:0000256" key="3">
    <source>
        <dbReference type="ARBA" id="ARBA00022771"/>
    </source>
</evidence>
<sequence length="470" mass="53642">MPTCCVVDCANRTSCGVKFFRIPAGSHPFQKNRRHLWLQAIKRADWDNATIKEARVCSAHFISGEASLDSSSPDFVPSLFVYKKQSQTPMTKMERYQRKRKRDERPDMQPASSMAEMEQDCTIDHCSDEEKAEGDCPVSRKEHDDLCFTHHQLQEDYINLQQDCFKLRSENEELRNELQKSKFSYSNVKSSIQLLLFFTGLTSVIFEWLLKKLAGSIEIGHQALPLEDQLLMVLMKLRMGLSNTDLAYRFHVTTSTVSNIYRSWISVMSVVLKPLIKWPNKGAILKNMPKTFKRHFKKCRCIIDCTEIFIARPSNLTARAQTWSNYKHSNTLKYLIAITPAGAISFLSSGWGGRVSDKQISKESGFLELLEPMDEVLADRGFLIRDELAACGAILRIPHFTKGKKQLSALEVDTSRQLSRVRIHVERVIGRWKNFKILQTVIPVSQVDMLDDVVIVCGALTNLCKSVVPK</sequence>
<evidence type="ECO:0000259" key="8">
    <source>
        <dbReference type="PROSITE" id="PS50950"/>
    </source>
</evidence>
<accession>A0A8C1RRC5</accession>
<reference evidence="9" key="2">
    <citation type="submission" date="2025-09" db="UniProtKB">
        <authorList>
            <consortium name="Ensembl"/>
        </authorList>
    </citation>
    <scope>IDENTIFICATION</scope>
</reference>
<proteinExistence type="predicted"/>
<keyword evidence="5 6" id="KW-0238">DNA-binding</keyword>
<keyword evidence="10" id="KW-1185">Reference proteome</keyword>
<dbReference type="InterPro" id="IPR027805">
    <property type="entry name" value="Transposase_HTH_dom"/>
</dbReference>
<feature type="domain" description="THAP-type" evidence="8">
    <location>
        <begin position="1"/>
        <end position="80"/>
    </location>
</feature>
<dbReference type="Proteomes" id="UP000694427">
    <property type="component" value="Unplaced"/>
</dbReference>
<keyword evidence="3 6" id="KW-0863">Zinc-finger</keyword>
<dbReference type="GO" id="GO:0003677">
    <property type="term" value="F:DNA binding"/>
    <property type="evidence" value="ECO:0007669"/>
    <property type="project" value="UniProtKB-UniRule"/>
</dbReference>
<evidence type="ECO:0000256" key="7">
    <source>
        <dbReference type="SAM" id="MobiDB-lite"/>
    </source>
</evidence>
<dbReference type="PANTHER" id="PTHR23080">
    <property type="entry name" value="THAP DOMAIN PROTEIN"/>
    <property type="match status" value="1"/>
</dbReference>
<protein>
    <recommendedName>
        <fullName evidence="8">THAP-type domain-containing protein</fullName>
    </recommendedName>
</protein>
<dbReference type="Pfam" id="PF13359">
    <property type="entry name" value="DDE_Tnp_4"/>
    <property type="match status" value="1"/>
</dbReference>